<evidence type="ECO:0000313" key="2">
    <source>
        <dbReference type="Proteomes" id="UP000297280"/>
    </source>
</evidence>
<evidence type="ECO:0000313" key="1">
    <source>
        <dbReference type="EMBL" id="TGO85682.1"/>
    </source>
</evidence>
<dbReference type="EMBL" id="PQXO01000372">
    <property type="protein sequence ID" value="TGO85682.1"/>
    <property type="molecule type" value="Genomic_DNA"/>
</dbReference>
<proteinExistence type="predicted"/>
<dbReference type="AlphaFoldDB" id="A0A4Z1KMX4"/>
<sequence length="119" mass="13715">MAEVLHTEILENCSGSINKSCFANVRLPLQIMQTSAEVCAESKTGHFSIGSSDAPEIAKWIEETFIKRYDTMIITKYYSSRLWARISGQIYLEMADLEWAAQRLKDLRSRVEEGHWKRV</sequence>
<gene>
    <name evidence="1" type="ORF">BPOR_0373g00010</name>
</gene>
<protein>
    <submittedName>
        <fullName evidence="1">Uncharacterized protein</fullName>
    </submittedName>
</protein>
<organism evidence="1 2">
    <name type="scientific">Botrytis porri</name>
    <dbReference type="NCBI Taxonomy" id="87229"/>
    <lineage>
        <taxon>Eukaryota</taxon>
        <taxon>Fungi</taxon>
        <taxon>Dikarya</taxon>
        <taxon>Ascomycota</taxon>
        <taxon>Pezizomycotina</taxon>
        <taxon>Leotiomycetes</taxon>
        <taxon>Helotiales</taxon>
        <taxon>Sclerotiniaceae</taxon>
        <taxon>Botrytis</taxon>
    </lineage>
</organism>
<keyword evidence="2" id="KW-1185">Reference proteome</keyword>
<reference evidence="1 2" key="1">
    <citation type="submission" date="2017-12" db="EMBL/GenBank/DDBJ databases">
        <title>Comparative genomics of Botrytis spp.</title>
        <authorList>
            <person name="Valero-Jimenez C.A."/>
            <person name="Tapia P."/>
            <person name="Veloso J."/>
            <person name="Silva-Moreno E."/>
            <person name="Staats M."/>
            <person name="Valdes J.H."/>
            <person name="Van Kan J.A.L."/>
        </authorList>
    </citation>
    <scope>NUCLEOTIDE SEQUENCE [LARGE SCALE GENOMIC DNA]</scope>
    <source>
        <strain evidence="1 2">MUCL3349</strain>
    </source>
</reference>
<dbReference type="STRING" id="87229.A0A4Z1KMX4"/>
<comment type="caution">
    <text evidence="1">The sequence shown here is derived from an EMBL/GenBank/DDBJ whole genome shotgun (WGS) entry which is preliminary data.</text>
</comment>
<dbReference type="Proteomes" id="UP000297280">
    <property type="component" value="Unassembled WGS sequence"/>
</dbReference>
<accession>A0A4Z1KMX4</accession>
<name>A0A4Z1KMX4_9HELO</name>